<evidence type="ECO:0000313" key="1">
    <source>
        <dbReference type="EMBL" id="QQT01049.1"/>
    </source>
</evidence>
<keyword evidence="2" id="KW-1185">Reference proteome</keyword>
<dbReference type="EMBL" id="CP068053">
    <property type="protein sequence ID" value="QQT01049.1"/>
    <property type="molecule type" value="Genomic_DNA"/>
</dbReference>
<dbReference type="KEGG" id="ppsr:I6J18_03855"/>
<dbReference type="Gene3D" id="3.30.470.20">
    <property type="entry name" value="ATP-grasp fold, B domain"/>
    <property type="match status" value="1"/>
</dbReference>
<proteinExistence type="predicted"/>
<accession>A0A974NNS4</accession>
<dbReference type="Proteomes" id="UP000595254">
    <property type="component" value="Chromosome"/>
</dbReference>
<sequence>MYRILPIESDKNTIILPYHSELAAELSGGQELLLEYGQKTRSVHVNRSIELEENHLLVPADVLKHLKIPLTSAYCLRVEQNKLIIGPYIGILADLSGELLAELVTTLSSFLTYYHRIGGTIVAFALDGVNTKNQEIQGYIYEPETKAWIPGTYTYPASVLSITEASLTDKWDDFIKVMLHFKQGLGSAVFNYPIFSKWDMYKLLKPRYENHLPETKVYVAPQTIKEMIEKHQTIYIKPIHGRLGRYIFQAEKSSSGYTIRYKMKRKPKVRLYRTEKSFLLFFQKLIDPGDYLIQATIPLMHHNQSLIDFRVMMAKSHQGEWQTSGIFARYGASGSIVSNITAGGRAELADKTLKKVWKLNNKQISEVKQTITELCQNVLAVIEAEGYHCGNIGVDIGIDQDLSLFIIEINNQNPDPYIAKRAKRSPEFYKHRYLNMMYAKKLAGF</sequence>
<name>A0A974NNS4_PERPY</name>
<dbReference type="SUPFAM" id="SSF56059">
    <property type="entry name" value="Glutathione synthetase ATP-binding domain-like"/>
    <property type="match status" value="1"/>
</dbReference>
<dbReference type="Pfam" id="PF14398">
    <property type="entry name" value="ATPgrasp_YheCD"/>
    <property type="match status" value="1"/>
</dbReference>
<reference evidence="1 2" key="1">
    <citation type="submission" date="2021-01" db="EMBL/GenBank/DDBJ databases">
        <title>FDA dAtabase for Regulatory Grade micrObial Sequences (FDA-ARGOS): Supporting development and validation of Infectious Disease Dx tests.</title>
        <authorList>
            <person name="Nelson B."/>
            <person name="Plummer A."/>
            <person name="Tallon L."/>
            <person name="Sadzewicz L."/>
            <person name="Zhao X."/>
            <person name="Boylan J."/>
            <person name="Ott S."/>
            <person name="Bowen H."/>
            <person name="Vavikolanu K."/>
            <person name="Mehta A."/>
            <person name="Aluvathingal J."/>
            <person name="Nadendla S."/>
            <person name="Myers T."/>
            <person name="Yan Y."/>
            <person name="Sichtig H."/>
        </authorList>
    </citation>
    <scope>NUCLEOTIDE SEQUENCE [LARGE SCALE GENOMIC DNA]</scope>
    <source>
        <strain evidence="1 2">FDAARGOS_1161</strain>
    </source>
</reference>
<dbReference type="AlphaFoldDB" id="A0A974NNS4"/>
<dbReference type="InterPro" id="IPR026838">
    <property type="entry name" value="YheC/D"/>
</dbReference>
<protein>
    <submittedName>
        <fullName evidence="1">YheC/YheD family protein</fullName>
    </submittedName>
</protein>
<dbReference type="RefSeq" id="WP_040375678.1">
    <property type="nucleotide sequence ID" value="NZ_CP068053.1"/>
</dbReference>
<evidence type="ECO:0000313" key="2">
    <source>
        <dbReference type="Proteomes" id="UP000595254"/>
    </source>
</evidence>
<organism evidence="1 2">
    <name type="scientific">Peribacillus psychrosaccharolyticus</name>
    <name type="common">Bacillus psychrosaccharolyticus</name>
    <dbReference type="NCBI Taxonomy" id="1407"/>
    <lineage>
        <taxon>Bacteria</taxon>
        <taxon>Bacillati</taxon>
        <taxon>Bacillota</taxon>
        <taxon>Bacilli</taxon>
        <taxon>Bacillales</taxon>
        <taxon>Bacillaceae</taxon>
        <taxon>Peribacillus</taxon>
    </lineage>
</organism>
<gene>
    <name evidence="1" type="ORF">I6J18_03855</name>
</gene>